<feature type="binding site" evidence="4">
    <location>
        <position position="64"/>
    </location>
    <ligand>
        <name>3-dehydroquinate</name>
        <dbReference type="ChEBI" id="CHEBI:32364"/>
    </ligand>
</feature>
<evidence type="ECO:0000313" key="5">
    <source>
        <dbReference type="EMBL" id="WOF16076.1"/>
    </source>
</evidence>
<dbReference type="GO" id="GO:0009073">
    <property type="term" value="P:aromatic amino acid family biosynthetic process"/>
    <property type="evidence" value="ECO:0007669"/>
    <property type="project" value="UniProtKB-KW"/>
</dbReference>
<dbReference type="GO" id="GO:0046279">
    <property type="term" value="P:3,4-dihydroxybenzoate biosynthetic process"/>
    <property type="evidence" value="ECO:0007669"/>
    <property type="project" value="TreeGrafter"/>
</dbReference>
<organism evidence="5 6">
    <name type="scientific">Methanochimaera problematica</name>
    <dbReference type="NCBI Taxonomy" id="2609417"/>
    <lineage>
        <taxon>Archaea</taxon>
        <taxon>Methanobacteriati</taxon>
        <taxon>Methanobacteriota</taxon>
        <taxon>Stenosarchaea group</taxon>
        <taxon>Methanomicrobia</taxon>
        <taxon>Methanomicrobiales</taxon>
        <taxon>Methanomicrobiaceae</taxon>
        <taxon>Methanochimaera</taxon>
    </lineage>
</organism>
<feature type="active site" description="Schiff-base intermediate with substrate" evidence="4">
    <location>
        <position position="143"/>
    </location>
</feature>
<reference evidence="5 6" key="1">
    <citation type="submission" date="2019-09" db="EMBL/GenBank/DDBJ databases">
        <title>The complete genome of Methanoplanus sp. FWC-SCC4.</title>
        <authorList>
            <person name="Chen S.-C."/>
            <person name="Zhou Y.-Z."/>
            <person name="Lai M.-C."/>
        </authorList>
    </citation>
    <scope>NUCLEOTIDE SEQUENCE [LARGE SCALE GENOMIC DNA]</scope>
    <source>
        <strain evidence="5 6">FWC-SCC4</strain>
    </source>
</reference>
<dbReference type="GO" id="GO:0003855">
    <property type="term" value="F:3-dehydroquinate dehydratase activity"/>
    <property type="evidence" value="ECO:0007669"/>
    <property type="project" value="UniProtKB-UniRule"/>
</dbReference>
<feature type="binding site" evidence="4">
    <location>
        <position position="13"/>
    </location>
    <ligand>
        <name>3-dehydroquinate</name>
        <dbReference type="ChEBI" id="CHEBI:32364"/>
    </ligand>
</feature>
<dbReference type="PANTHER" id="PTHR43699">
    <property type="entry name" value="3-DEHYDROQUINATE DEHYDRATASE"/>
    <property type="match status" value="1"/>
</dbReference>
<dbReference type="Gene3D" id="3.20.20.70">
    <property type="entry name" value="Aldolase class I"/>
    <property type="match status" value="1"/>
</dbReference>
<dbReference type="InterPro" id="IPR050146">
    <property type="entry name" value="Type-I_3-dehydroquinase"/>
</dbReference>
<keyword evidence="3 4" id="KW-0704">Schiff base</keyword>
<keyword evidence="2 4" id="KW-0456">Lyase</keyword>
<name>A0AA97I3N3_9EURY</name>
<gene>
    <name evidence="4" type="primary">aroD</name>
    <name evidence="5" type="ORF">F1737_04820</name>
</gene>
<comment type="function">
    <text evidence="4">Involved in the third step of the chorismate pathway, which leads to the biosynthesis of aromatic amino acids. Catalyzes the cis-dehydration of 3-dehydroquinate (DHQ) and introduces the first double bond of the aromatic ring to yield 3-dehydroshikimate.</text>
</comment>
<feature type="binding site" evidence="4">
    <location>
        <begin position="32"/>
        <end position="34"/>
    </location>
    <ligand>
        <name>3-dehydroquinate</name>
        <dbReference type="ChEBI" id="CHEBI:32364"/>
    </ligand>
</feature>
<keyword evidence="4" id="KW-0057">Aromatic amino acid biosynthesis</keyword>
<evidence type="ECO:0000256" key="4">
    <source>
        <dbReference type="HAMAP-Rule" id="MF_00214"/>
    </source>
</evidence>
<feature type="binding site" evidence="4">
    <location>
        <position position="181"/>
    </location>
    <ligand>
        <name>3-dehydroquinate</name>
        <dbReference type="ChEBI" id="CHEBI:32364"/>
    </ligand>
</feature>
<dbReference type="GO" id="GO:0008652">
    <property type="term" value="P:amino acid biosynthetic process"/>
    <property type="evidence" value="ECO:0007669"/>
    <property type="project" value="UniProtKB-KW"/>
</dbReference>
<feature type="active site" description="Proton donor/acceptor" evidence="4">
    <location>
        <position position="118"/>
    </location>
</feature>
<accession>A0AA97I3N3</accession>
<comment type="subunit">
    <text evidence="4">Homodimer.</text>
</comment>
<proteinExistence type="inferred from homology"/>
<dbReference type="InterPro" id="IPR013785">
    <property type="entry name" value="Aldolase_TIM"/>
</dbReference>
<dbReference type="AlphaFoldDB" id="A0AA97I3N3"/>
<dbReference type="Proteomes" id="UP001301797">
    <property type="component" value="Chromosome"/>
</dbReference>
<keyword evidence="6" id="KW-1185">Reference proteome</keyword>
<dbReference type="HAMAP" id="MF_00214">
    <property type="entry name" value="AroD"/>
    <property type="match status" value="1"/>
</dbReference>
<comment type="pathway">
    <text evidence="4">Metabolic intermediate biosynthesis; chorismate biosynthesis; chorismate from D-erythrose 4-phosphate and phosphoenolpyruvate: step 3/7.</text>
</comment>
<dbReference type="Pfam" id="PF01487">
    <property type="entry name" value="DHquinase_I"/>
    <property type="match status" value="1"/>
</dbReference>
<comment type="caution">
    <text evidence="4">Lacks conserved residue(s) required for the propagation of feature annotation.</text>
</comment>
<comment type="similarity">
    <text evidence="4">Belongs to the type-I 3-dehydroquinase family.</text>
</comment>
<comment type="catalytic activity">
    <reaction evidence="1 4">
        <text>3-dehydroquinate = 3-dehydroshikimate + H2O</text>
        <dbReference type="Rhea" id="RHEA:21096"/>
        <dbReference type="ChEBI" id="CHEBI:15377"/>
        <dbReference type="ChEBI" id="CHEBI:16630"/>
        <dbReference type="ChEBI" id="CHEBI:32364"/>
        <dbReference type="EC" id="4.2.1.10"/>
    </reaction>
</comment>
<dbReference type="PANTHER" id="PTHR43699:SF1">
    <property type="entry name" value="3-DEHYDROQUINATE DEHYDRATASE"/>
    <property type="match status" value="1"/>
</dbReference>
<dbReference type="GO" id="GO:0009423">
    <property type="term" value="P:chorismate biosynthetic process"/>
    <property type="evidence" value="ECO:0007669"/>
    <property type="project" value="UniProtKB-UniRule"/>
</dbReference>
<protein>
    <recommendedName>
        <fullName evidence="4">3-dehydroquinate dehydratase</fullName>
        <shortName evidence="4">3-dehydroquinase</shortName>
        <ecNumber evidence="4">4.2.1.10</ecNumber>
    </recommendedName>
    <alternativeName>
        <fullName evidence="4">Type I DHQase</fullName>
    </alternativeName>
    <alternativeName>
        <fullName evidence="4">Type I dehydroquinase</fullName>
        <shortName evidence="4">DHQ1</shortName>
    </alternativeName>
</protein>
<dbReference type="EC" id="4.2.1.10" evidence="4"/>
<dbReference type="KEGG" id="mefw:F1737_04820"/>
<evidence type="ECO:0000313" key="6">
    <source>
        <dbReference type="Proteomes" id="UP001301797"/>
    </source>
</evidence>
<dbReference type="EMBL" id="CP043875">
    <property type="protein sequence ID" value="WOF16076.1"/>
    <property type="molecule type" value="Genomic_DNA"/>
</dbReference>
<keyword evidence="4" id="KW-0028">Amino-acid biosynthesis</keyword>
<sequence length="218" mass="24708">MVFQVIGLKTALSISSPADWNNAKLTGADFCEIRIDLISNERDSRELIELCKNGLNIPIIATIRSFEEGGKFKGGDEDWRKIIEPWCCCADYIDIERKFSHFSKDIKETDTKIIASAHLNYMPDNNELLSIHRELKGYGDIPKIVVTPGSNEDLLSFIRFTIDAEKPVITSVMGEEFRWARVVLLLFGSMIVYCHSGEKAATGQYHISDMKKILEMII</sequence>
<feature type="binding site" evidence="4">
    <location>
        <position position="204"/>
    </location>
    <ligand>
        <name>3-dehydroquinate</name>
        <dbReference type="ChEBI" id="CHEBI:32364"/>
    </ligand>
</feature>
<evidence type="ECO:0000256" key="3">
    <source>
        <dbReference type="ARBA" id="ARBA00023270"/>
    </source>
</evidence>
<dbReference type="CDD" id="cd00502">
    <property type="entry name" value="DHQase_I"/>
    <property type="match status" value="1"/>
</dbReference>
<evidence type="ECO:0000256" key="1">
    <source>
        <dbReference type="ARBA" id="ARBA00001864"/>
    </source>
</evidence>
<dbReference type="InterPro" id="IPR001381">
    <property type="entry name" value="DHquinase_I"/>
</dbReference>
<evidence type="ECO:0000256" key="2">
    <source>
        <dbReference type="ARBA" id="ARBA00023239"/>
    </source>
</evidence>
<dbReference type="SUPFAM" id="SSF51569">
    <property type="entry name" value="Aldolase"/>
    <property type="match status" value="1"/>
</dbReference>